<dbReference type="EMBL" id="JABCSC020000001">
    <property type="protein sequence ID" value="NSL54029.1"/>
    <property type="molecule type" value="Genomic_DNA"/>
</dbReference>
<dbReference type="Proteomes" id="UP000778523">
    <property type="component" value="Unassembled WGS sequence"/>
</dbReference>
<sequence length="63" mass="6403">MNLYIRCAVVCLASLGLMLSSGLMASKQDAPSTIASAEPLATASAALGSTALSELVEFKARSN</sequence>
<proteinExistence type="predicted"/>
<reference evidence="2 3" key="1">
    <citation type="submission" date="2020-06" db="EMBL/GenBank/DDBJ databases">
        <title>Draft genome of Uliginosibacterium sp. IMCC34675.</title>
        <authorList>
            <person name="Song J."/>
        </authorList>
    </citation>
    <scope>NUCLEOTIDE SEQUENCE [LARGE SCALE GENOMIC DNA]</scope>
    <source>
        <strain evidence="2 3">IMCC34675</strain>
    </source>
</reference>
<organism evidence="2 3">
    <name type="scientific">Uliginosibacterium aquaticum</name>
    <dbReference type="NCBI Taxonomy" id="2731212"/>
    <lineage>
        <taxon>Bacteria</taxon>
        <taxon>Pseudomonadati</taxon>
        <taxon>Pseudomonadota</taxon>
        <taxon>Betaproteobacteria</taxon>
        <taxon>Rhodocyclales</taxon>
        <taxon>Zoogloeaceae</taxon>
        <taxon>Uliginosibacterium</taxon>
    </lineage>
</organism>
<gene>
    <name evidence="2" type="ORF">HJ583_003230</name>
</gene>
<accession>A0ABX2IC28</accession>
<keyword evidence="1" id="KW-0732">Signal</keyword>
<dbReference type="RefSeq" id="WP_170020435.1">
    <property type="nucleotide sequence ID" value="NZ_JABCSC020000001.1"/>
</dbReference>
<evidence type="ECO:0000313" key="2">
    <source>
        <dbReference type="EMBL" id="NSL54029.1"/>
    </source>
</evidence>
<keyword evidence="3" id="KW-1185">Reference proteome</keyword>
<evidence type="ECO:0000256" key="1">
    <source>
        <dbReference type="SAM" id="SignalP"/>
    </source>
</evidence>
<comment type="caution">
    <text evidence="2">The sequence shown here is derived from an EMBL/GenBank/DDBJ whole genome shotgun (WGS) entry which is preliminary data.</text>
</comment>
<feature type="chain" id="PRO_5045932717" evidence="1">
    <location>
        <begin position="26"/>
        <end position="63"/>
    </location>
</feature>
<protein>
    <submittedName>
        <fullName evidence="2">Uncharacterized protein</fullName>
    </submittedName>
</protein>
<evidence type="ECO:0000313" key="3">
    <source>
        <dbReference type="Proteomes" id="UP000778523"/>
    </source>
</evidence>
<feature type="signal peptide" evidence="1">
    <location>
        <begin position="1"/>
        <end position="25"/>
    </location>
</feature>
<name>A0ABX2IC28_9RHOO</name>